<evidence type="ECO:0000313" key="2">
    <source>
        <dbReference type="EMBL" id="SMQ99455.1"/>
    </source>
</evidence>
<feature type="signal peptide" evidence="1">
    <location>
        <begin position="1"/>
        <end position="19"/>
    </location>
</feature>
<dbReference type="Proteomes" id="UP000195953">
    <property type="component" value="Chromosome 1"/>
</dbReference>
<feature type="chain" id="PRO_5030038271" evidence="1">
    <location>
        <begin position="20"/>
        <end position="79"/>
    </location>
</feature>
<name>A0A1Y6HJF5_9XANT</name>
<keyword evidence="1" id="KW-0732">Signal</keyword>
<protein>
    <submittedName>
        <fullName evidence="2 3">L-sorbosone dehydrogenase</fullName>
    </submittedName>
</protein>
<dbReference type="EMBL" id="LT853882">
    <property type="protein sequence ID" value="SMQ99455.1"/>
    <property type="molecule type" value="Genomic_DNA"/>
</dbReference>
<proteinExistence type="predicted"/>
<dbReference type="KEGG" id="xfr:BER92_10515"/>
<gene>
    <name evidence="3" type="ORF">PD5205_02185</name>
    <name evidence="2" type="ORF">PD885_02212</name>
</gene>
<evidence type="ECO:0000313" key="5">
    <source>
        <dbReference type="Proteomes" id="UP000195953"/>
    </source>
</evidence>
<dbReference type="PROSITE" id="PS51257">
    <property type="entry name" value="PROKAR_LIPOPROTEIN"/>
    <property type="match status" value="1"/>
</dbReference>
<dbReference type="Proteomes" id="UP000195877">
    <property type="component" value="Chromosome 1"/>
</dbReference>
<reference evidence="3 5" key="1">
    <citation type="submission" date="2017-05" db="EMBL/GenBank/DDBJ databases">
        <authorList>
            <person name="Song R."/>
            <person name="Chenine A.L."/>
            <person name="Ruprecht R.M."/>
        </authorList>
    </citation>
    <scope>NUCLEOTIDE SEQUENCE [LARGE SCALE GENOMIC DNA]</scope>
    <source>
        <strain evidence="3">PD5205</strain>
    </source>
</reference>
<dbReference type="AlphaFoldDB" id="A0A1Y6HJF5"/>
<evidence type="ECO:0000313" key="4">
    <source>
        <dbReference type="Proteomes" id="UP000195877"/>
    </source>
</evidence>
<dbReference type="EMBL" id="LT853885">
    <property type="protein sequence ID" value="SMR03487.1"/>
    <property type="molecule type" value="Genomic_DNA"/>
</dbReference>
<dbReference type="STRING" id="48664.BER92_10515"/>
<keyword evidence="4" id="KW-1185">Reference proteome</keyword>
<organism evidence="3 5">
    <name type="scientific">Xanthomonas fragariae</name>
    <dbReference type="NCBI Taxonomy" id="48664"/>
    <lineage>
        <taxon>Bacteria</taxon>
        <taxon>Pseudomonadati</taxon>
        <taxon>Pseudomonadota</taxon>
        <taxon>Gammaproteobacteria</taxon>
        <taxon>Lysobacterales</taxon>
        <taxon>Lysobacteraceae</taxon>
        <taxon>Xanthomonas</taxon>
    </lineage>
</organism>
<reference evidence="2 4" key="2">
    <citation type="submission" date="2017-05" db="EMBL/GenBank/DDBJ databases">
        <authorList>
            <person name="Blom J."/>
        </authorList>
    </citation>
    <scope>NUCLEOTIDE SEQUENCE [LARGE SCALE GENOMIC DNA]</scope>
    <source>
        <strain evidence="2">PD885</strain>
    </source>
</reference>
<dbReference type="eggNOG" id="COG2133">
    <property type="taxonomic scope" value="Bacteria"/>
</dbReference>
<evidence type="ECO:0000256" key="1">
    <source>
        <dbReference type="SAM" id="SignalP"/>
    </source>
</evidence>
<accession>A0A1Y6HJF5</accession>
<sequence length="79" mass="8247">MKRQATTLITGSILAAALAACGKAPELNQHGATPELPTPDRGLLPDMTIAEPAAWNERKPTVPAGYRITAIATDLGSRP</sequence>
<evidence type="ECO:0000313" key="3">
    <source>
        <dbReference type="EMBL" id="SMR03487.1"/>
    </source>
</evidence>